<dbReference type="PROSITE" id="PS00059">
    <property type="entry name" value="ADH_ZINC"/>
    <property type="match status" value="1"/>
</dbReference>
<accession>A0ABN2CNN9</accession>
<dbReference type="Proteomes" id="UP001500363">
    <property type="component" value="Unassembled WGS sequence"/>
</dbReference>
<dbReference type="Pfam" id="PF08240">
    <property type="entry name" value="ADH_N"/>
    <property type="match status" value="1"/>
</dbReference>
<reference evidence="9 10" key="1">
    <citation type="journal article" date="2019" name="Int. J. Syst. Evol. Microbiol.">
        <title>The Global Catalogue of Microorganisms (GCM) 10K type strain sequencing project: providing services to taxonomists for standard genome sequencing and annotation.</title>
        <authorList>
            <consortium name="The Broad Institute Genomics Platform"/>
            <consortium name="The Broad Institute Genome Sequencing Center for Infectious Disease"/>
            <person name="Wu L."/>
            <person name="Ma J."/>
        </authorList>
    </citation>
    <scope>NUCLEOTIDE SEQUENCE [LARGE SCALE GENOMIC DNA]</scope>
    <source>
        <strain evidence="9 10">JCM 14303</strain>
    </source>
</reference>
<dbReference type="Gene3D" id="3.90.180.10">
    <property type="entry name" value="Medium-chain alcohol dehydrogenases, catalytic domain"/>
    <property type="match status" value="1"/>
</dbReference>
<dbReference type="SUPFAM" id="SSF51735">
    <property type="entry name" value="NAD(P)-binding Rossmann-fold domains"/>
    <property type="match status" value="1"/>
</dbReference>
<evidence type="ECO:0000256" key="7">
    <source>
        <dbReference type="RuleBase" id="RU361277"/>
    </source>
</evidence>
<evidence type="ECO:0000256" key="5">
    <source>
        <dbReference type="ARBA" id="ARBA00022833"/>
    </source>
</evidence>
<dbReference type="Gene3D" id="3.40.50.720">
    <property type="entry name" value="NAD(P)-binding Rossmann-like Domain"/>
    <property type="match status" value="1"/>
</dbReference>
<dbReference type="SUPFAM" id="SSF50129">
    <property type="entry name" value="GroES-like"/>
    <property type="match status" value="1"/>
</dbReference>
<organism evidence="9 10">
    <name type="scientific">Kribbella lupini</name>
    <dbReference type="NCBI Taxonomy" id="291602"/>
    <lineage>
        <taxon>Bacteria</taxon>
        <taxon>Bacillati</taxon>
        <taxon>Actinomycetota</taxon>
        <taxon>Actinomycetes</taxon>
        <taxon>Propionibacteriales</taxon>
        <taxon>Kribbellaceae</taxon>
        <taxon>Kribbella</taxon>
    </lineage>
</organism>
<dbReference type="EMBL" id="BAAANC010000006">
    <property type="protein sequence ID" value="GAA1561742.1"/>
    <property type="molecule type" value="Genomic_DNA"/>
</dbReference>
<evidence type="ECO:0000256" key="6">
    <source>
        <dbReference type="ARBA" id="ARBA00023002"/>
    </source>
</evidence>
<keyword evidence="10" id="KW-1185">Reference proteome</keyword>
<evidence type="ECO:0000256" key="3">
    <source>
        <dbReference type="ARBA" id="ARBA00013190"/>
    </source>
</evidence>
<gene>
    <name evidence="9" type="ORF">GCM10009741_78940</name>
</gene>
<dbReference type="PANTHER" id="PTHR42940:SF7">
    <property type="entry name" value="ALCOHOL DEHYDROGENASE-LIKE N-TERMINAL DOMAIN-CONTAINING PROTEIN"/>
    <property type="match status" value="1"/>
</dbReference>
<protein>
    <recommendedName>
        <fullName evidence="3">alcohol dehydrogenase</fullName>
        <ecNumber evidence="3">1.1.1.1</ecNumber>
    </recommendedName>
</protein>
<evidence type="ECO:0000256" key="1">
    <source>
        <dbReference type="ARBA" id="ARBA00001947"/>
    </source>
</evidence>
<dbReference type="InterPro" id="IPR020843">
    <property type="entry name" value="ER"/>
</dbReference>
<dbReference type="InterPro" id="IPR011032">
    <property type="entry name" value="GroES-like_sf"/>
</dbReference>
<evidence type="ECO:0000313" key="9">
    <source>
        <dbReference type="EMBL" id="GAA1561742.1"/>
    </source>
</evidence>
<keyword evidence="4 7" id="KW-0479">Metal-binding</keyword>
<dbReference type="RefSeq" id="WP_344183656.1">
    <property type="nucleotide sequence ID" value="NZ_BAAANC010000006.1"/>
</dbReference>
<dbReference type="InterPro" id="IPR013154">
    <property type="entry name" value="ADH-like_N"/>
</dbReference>
<comment type="caution">
    <text evidence="9">The sequence shown here is derived from an EMBL/GenBank/DDBJ whole genome shotgun (WGS) entry which is preliminary data.</text>
</comment>
<dbReference type="InterPro" id="IPR002328">
    <property type="entry name" value="ADH_Zn_CS"/>
</dbReference>
<dbReference type="EC" id="1.1.1.1" evidence="3"/>
<sequence length="342" mass="35192">MTDRLGTYRAVEALDGVFTLVDKPFTAPDPGRVRIAVEACGICHSDEAGVHNLLGALPPGTPVVPGHEIVGRVDALGDGVTGWQVGDRVGVGFHAGPCLVCANCRRGDFVFCTDQPIAGVSIDGGYAEYMTTRASGLVAVPEGISAAEAAPLLCAGITVFNGLRKSAARPDALVAVQGIGGLGHLAIQYAAKLGLRVVAIARGEAKRDLALKLGADEYIDSTAVDPAKALQELGGAQVVIATGTSGAAITALLGGLALHGRLIVVGVTSDPVEVGMSVIFSDQTIQGSLTGTPSQNEENLAFALAHDVRPMVETVPLEHAGTAYQRMLSGDARFRMVITTNH</sequence>
<comment type="cofactor">
    <cofactor evidence="1 7">
        <name>Zn(2+)</name>
        <dbReference type="ChEBI" id="CHEBI:29105"/>
    </cofactor>
</comment>
<dbReference type="SMART" id="SM00829">
    <property type="entry name" value="PKS_ER"/>
    <property type="match status" value="1"/>
</dbReference>
<proteinExistence type="inferred from homology"/>
<evidence type="ECO:0000313" key="10">
    <source>
        <dbReference type="Proteomes" id="UP001500363"/>
    </source>
</evidence>
<evidence type="ECO:0000256" key="4">
    <source>
        <dbReference type="ARBA" id="ARBA00022723"/>
    </source>
</evidence>
<dbReference type="PANTHER" id="PTHR42940">
    <property type="entry name" value="ALCOHOL DEHYDROGENASE 1-RELATED"/>
    <property type="match status" value="1"/>
</dbReference>
<dbReference type="Pfam" id="PF00107">
    <property type="entry name" value="ADH_zinc_N"/>
    <property type="match status" value="1"/>
</dbReference>
<keyword evidence="6" id="KW-0560">Oxidoreductase</keyword>
<dbReference type="InterPro" id="IPR036291">
    <property type="entry name" value="NAD(P)-bd_dom_sf"/>
</dbReference>
<evidence type="ECO:0000259" key="8">
    <source>
        <dbReference type="SMART" id="SM00829"/>
    </source>
</evidence>
<keyword evidence="5 7" id="KW-0862">Zinc</keyword>
<dbReference type="InterPro" id="IPR013149">
    <property type="entry name" value="ADH-like_C"/>
</dbReference>
<name>A0ABN2CNN9_9ACTN</name>
<feature type="domain" description="Enoyl reductase (ER)" evidence="8">
    <location>
        <begin position="16"/>
        <end position="338"/>
    </location>
</feature>
<comment type="similarity">
    <text evidence="2 7">Belongs to the zinc-containing alcohol dehydrogenase family.</text>
</comment>
<evidence type="ECO:0000256" key="2">
    <source>
        <dbReference type="ARBA" id="ARBA00008072"/>
    </source>
</evidence>